<dbReference type="AlphaFoldDB" id="A0A254TQ15"/>
<feature type="domain" description="DUF2382" evidence="1">
    <location>
        <begin position="7"/>
        <end position="118"/>
    </location>
</feature>
<dbReference type="Proteomes" id="UP000197535">
    <property type="component" value="Unassembled WGS sequence"/>
</dbReference>
<keyword evidence="3" id="KW-1185">Reference proteome</keyword>
<comment type="caution">
    <text evidence="2">The sequence shown here is derived from an EMBL/GenBank/DDBJ whole genome shotgun (WGS) entry which is preliminary data.</text>
</comment>
<evidence type="ECO:0000313" key="2">
    <source>
        <dbReference type="EMBL" id="OWW22753.1"/>
    </source>
</evidence>
<name>A0A254TQ15_9BURK</name>
<accession>A0A254TQ15</accession>
<gene>
    <name evidence="2" type="ORF">AYR66_08685</name>
</gene>
<protein>
    <recommendedName>
        <fullName evidence="1">DUF2382 domain-containing protein</fullName>
    </recommendedName>
</protein>
<sequence>MQMSFPVMEEDVRVGKRVIDTGRGVRIHKTVAEREQVLDEALMQDRLEVEHVQVGTVVSEADAPQMRYEGDTLVVPVLEEVLVVQKQLLLKEEVRITRHREQVSRPEKVVLRSEQVQVERFDEGRPQ</sequence>
<evidence type="ECO:0000313" key="3">
    <source>
        <dbReference type="Proteomes" id="UP000197535"/>
    </source>
</evidence>
<dbReference type="EMBL" id="LSTO01000001">
    <property type="protein sequence ID" value="OWW22753.1"/>
    <property type="molecule type" value="Genomic_DNA"/>
</dbReference>
<proteinExistence type="predicted"/>
<organism evidence="2 3">
    <name type="scientific">Noviherbaspirillum denitrificans</name>
    <dbReference type="NCBI Taxonomy" id="1968433"/>
    <lineage>
        <taxon>Bacteria</taxon>
        <taxon>Pseudomonadati</taxon>
        <taxon>Pseudomonadota</taxon>
        <taxon>Betaproteobacteria</taxon>
        <taxon>Burkholderiales</taxon>
        <taxon>Oxalobacteraceae</taxon>
        <taxon>Noviherbaspirillum</taxon>
    </lineage>
</organism>
<dbReference type="InterPro" id="IPR019060">
    <property type="entry name" value="DUF2382"/>
</dbReference>
<reference evidence="2 3" key="1">
    <citation type="submission" date="2016-02" db="EMBL/GenBank/DDBJ databases">
        <authorList>
            <person name="Wen L."/>
            <person name="He K."/>
            <person name="Yang H."/>
        </authorList>
    </citation>
    <scope>NUCLEOTIDE SEQUENCE [LARGE SCALE GENOMIC DNA]</scope>
    <source>
        <strain evidence="2 3">TSA40</strain>
    </source>
</reference>
<evidence type="ECO:0000259" key="1">
    <source>
        <dbReference type="Pfam" id="PF09557"/>
    </source>
</evidence>
<dbReference type="OrthoDB" id="8757728at2"/>
<dbReference type="Pfam" id="PF09557">
    <property type="entry name" value="DUF2382"/>
    <property type="match status" value="1"/>
</dbReference>